<protein>
    <submittedName>
        <fullName evidence="2">GNAT family N-acetyltransferase</fullName>
    </submittedName>
</protein>
<dbReference type="InterPro" id="IPR038740">
    <property type="entry name" value="BioF2-like_GNAT_dom"/>
</dbReference>
<organism evidence="2 3">
    <name type="scientific">Candidatus Bacteroides pullicola</name>
    <dbReference type="NCBI Taxonomy" id="2838475"/>
    <lineage>
        <taxon>Bacteria</taxon>
        <taxon>Pseudomonadati</taxon>
        <taxon>Bacteroidota</taxon>
        <taxon>Bacteroidia</taxon>
        <taxon>Bacteroidales</taxon>
        <taxon>Bacteroidaceae</taxon>
        <taxon>Bacteroides</taxon>
    </lineage>
</organism>
<dbReference type="SUPFAM" id="SSF55729">
    <property type="entry name" value="Acyl-CoA N-acyltransferases (Nat)"/>
    <property type="match status" value="1"/>
</dbReference>
<dbReference type="Gene3D" id="3.40.630.30">
    <property type="match status" value="1"/>
</dbReference>
<dbReference type="InterPro" id="IPR050644">
    <property type="entry name" value="PG_Glycine_Bridge_Synth"/>
</dbReference>
<evidence type="ECO:0000313" key="2">
    <source>
        <dbReference type="EMBL" id="HIY87511.1"/>
    </source>
</evidence>
<accession>A0A9D1ZGW1</accession>
<dbReference type="Proteomes" id="UP000886851">
    <property type="component" value="Unassembled WGS sequence"/>
</dbReference>
<reference evidence="2" key="1">
    <citation type="journal article" date="2021" name="PeerJ">
        <title>Extensive microbial diversity within the chicken gut microbiome revealed by metagenomics and culture.</title>
        <authorList>
            <person name="Gilroy R."/>
            <person name="Ravi A."/>
            <person name="Getino M."/>
            <person name="Pursley I."/>
            <person name="Horton D.L."/>
            <person name="Alikhan N.F."/>
            <person name="Baker D."/>
            <person name="Gharbi K."/>
            <person name="Hall N."/>
            <person name="Watson M."/>
            <person name="Adriaenssens E.M."/>
            <person name="Foster-Nyarko E."/>
            <person name="Jarju S."/>
            <person name="Secka A."/>
            <person name="Antonio M."/>
            <person name="Oren A."/>
            <person name="Chaudhuri R.R."/>
            <person name="La Ragione R."/>
            <person name="Hildebrand F."/>
            <person name="Pallen M.J."/>
        </authorList>
    </citation>
    <scope>NUCLEOTIDE SEQUENCE</scope>
    <source>
        <strain evidence="2">Gambia2-208</strain>
    </source>
</reference>
<dbReference type="AlphaFoldDB" id="A0A9D1ZGW1"/>
<name>A0A9D1ZGW1_9BACE</name>
<sequence length="327" mass="38546">MPLLLTIYRAKSQLPDLPGTDLFHSTGLFRLYEATPGYKPLLIIASEDGCVKGKLLGVVRRSVRLTPPALIQRCEVYGTGEYFCPPEQQESVFEALLAQLTKEAAHRSFLIEFRNLDDAKFGYRLFRQQGYFPINWLRVRNSLHGPHALEKRFSPSRMRQIRKGLKNGAEVRETHDPAEIQAFARMLHRVYSFKVRRHFPSLRFFREMEHWLTEGERSRIFIVTYHGRIIGGSACIYSGTNAFLWFSGGMRKTYARQYPGILAVWYALVDAKQRGYRHLEFMDVGLPFHKHGYREFVQRFGGRQISTRRWFRLRWRWLNKLFNWLYG</sequence>
<dbReference type="Pfam" id="PF13480">
    <property type="entry name" value="Acetyltransf_6"/>
    <property type="match status" value="1"/>
</dbReference>
<proteinExistence type="predicted"/>
<comment type="caution">
    <text evidence="2">The sequence shown here is derived from an EMBL/GenBank/DDBJ whole genome shotgun (WGS) entry which is preliminary data.</text>
</comment>
<feature type="domain" description="BioF2-like acetyltransferase" evidence="1">
    <location>
        <begin position="157"/>
        <end position="282"/>
    </location>
</feature>
<dbReference type="PANTHER" id="PTHR36174:SF1">
    <property type="entry name" value="LIPID II:GLYCINE GLYCYLTRANSFERASE"/>
    <property type="match status" value="1"/>
</dbReference>
<dbReference type="InterPro" id="IPR016181">
    <property type="entry name" value="Acyl_CoA_acyltransferase"/>
</dbReference>
<dbReference type="EMBL" id="DXCV01000021">
    <property type="protein sequence ID" value="HIY87511.1"/>
    <property type="molecule type" value="Genomic_DNA"/>
</dbReference>
<evidence type="ECO:0000313" key="3">
    <source>
        <dbReference type="Proteomes" id="UP000886851"/>
    </source>
</evidence>
<dbReference type="PANTHER" id="PTHR36174">
    <property type="entry name" value="LIPID II:GLYCINE GLYCYLTRANSFERASE"/>
    <property type="match status" value="1"/>
</dbReference>
<evidence type="ECO:0000259" key="1">
    <source>
        <dbReference type="Pfam" id="PF13480"/>
    </source>
</evidence>
<gene>
    <name evidence="2" type="ORF">H9824_02250</name>
</gene>
<reference evidence="2" key="2">
    <citation type="submission" date="2021-04" db="EMBL/GenBank/DDBJ databases">
        <authorList>
            <person name="Gilroy R."/>
        </authorList>
    </citation>
    <scope>NUCLEOTIDE SEQUENCE</scope>
    <source>
        <strain evidence="2">Gambia2-208</strain>
    </source>
</reference>